<proteinExistence type="predicted"/>
<evidence type="ECO:0000313" key="2">
    <source>
        <dbReference type="Proteomes" id="UP001060085"/>
    </source>
</evidence>
<accession>A0ACC0B679</accession>
<dbReference type="Proteomes" id="UP001060085">
    <property type="component" value="Linkage Group LG04"/>
</dbReference>
<comment type="caution">
    <text evidence="1">The sequence shown here is derived from an EMBL/GenBank/DDBJ whole genome shotgun (WGS) entry which is preliminary data.</text>
</comment>
<organism evidence="1 2">
    <name type="scientific">Catharanthus roseus</name>
    <name type="common">Madagascar periwinkle</name>
    <name type="synonym">Vinca rosea</name>
    <dbReference type="NCBI Taxonomy" id="4058"/>
    <lineage>
        <taxon>Eukaryota</taxon>
        <taxon>Viridiplantae</taxon>
        <taxon>Streptophyta</taxon>
        <taxon>Embryophyta</taxon>
        <taxon>Tracheophyta</taxon>
        <taxon>Spermatophyta</taxon>
        <taxon>Magnoliopsida</taxon>
        <taxon>eudicotyledons</taxon>
        <taxon>Gunneridae</taxon>
        <taxon>Pentapetalae</taxon>
        <taxon>asterids</taxon>
        <taxon>lamiids</taxon>
        <taxon>Gentianales</taxon>
        <taxon>Apocynaceae</taxon>
        <taxon>Rauvolfioideae</taxon>
        <taxon>Vinceae</taxon>
        <taxon>Catharanthinae</taxon>
        <taxon>Catharanthus</taxon>
    </lineage>
</organism>
<reference evidence="2" key="1">
    <citation type="journal article" date="2023" name="Nat. Plants">
        <title>Single-cell RNA sequencing provides a high-resolution roadmap for understanding the multicellular compartmentation of specialized metabolism.</title>
        <authorList>
            <person name="Sun S."/>
            <person name="Shen X."/>
            <person name="Li Y."/>
            <person name="Li Y."/>
            <person name="Wang S."/>
            <person name="Li R."/>
            <person name="Zhang H."/>
            <person name="Shen G."/>
            <person name="Guo B."/>
            <person name="Wei J."/>
            <person name="Xu J."/>
            <person name="St-Pierre B."/>
            <person name="Chen S."/>
            <person name="Sun C."/>
        </authorList>
    </citation>
    <scope>NUCLEOTIDE SEQUENCE [LARGE SCALE GENOMIC DNA]</scope>
</reference>
<evidence type="ECO:0000313" key="1">
    <source>
        <dbReference type="EMBL" id="KAI5668159.1"/>
    </source>
</evidence>
<sequence>MISTRKLIRMARKWQKRAAIGRKRVSLPQNNVNTGTSSSSSSSSAVTEKGHVVIYTADQNRYSIPIAYLNNYIFRELLRMAEEEFGLPSNGPITIPCEAVFMDYLISLIQRRETAQAENALLTFISACRCSSSYNTQSSKNSLVHCF</sequence>
<gene>
    <name evidence="1" type="ORF">M9H77_18012</name>
</gene>
<keyword evidence="2" id="KW-1185">Reference proteome</keyword>
<dbReference type="EMBL" id="CM044704">
    <property type="protein sequence ID" value="KAI5668159.1"/>
    <property type="molecule type" value="Genomic_DNA"/>
</dbReference>
<name>A0ACC0B679_CATRO</name>
<protein>
    <submittedName>
        <fullName evidence="1">Uncharacterized protein</fullName>
    </submittedName>
</protein>